<evidence type="ECO:0000313" key="2">
    <source>
        <dbReference type="EMBL" id="PCD77452.1"/>
    </source>
</evidence>
<keyword evidence="1" id="KW-0472">Membrane</keyword>
<evidence type="ECO:0000256" key="1">
    <source>
        <dbReference type="SAM" id="Phobius"/>
    </source>
</evidence>
<keyword evidence="3" id="KW-1185">Reference proteome</keyword>
<organism evidence="2 3">
    <name type="scientific">Pseudothioclava arenosa</name>
    <dbReference type="NCBI Taxonomy" id="1795308"/>
    <lineage>
        <taxon>Bacteria</taxon>
        <taxon>Pseudomonadati</taxon>
        <taxon>Pseudomonadota</taxon>
        <taxon>Alphaproteobacteria</taxon>
        <taxon>Rhodobacterales</taxon>
        <taxon>Paracoccaceae</taxon>
        <taxon>Pseudothioclava</taxon>
    </lineage>
</organism>
<feature type="transmembrane region" description="Helical" evidence="1">
    <location>
        <begin position="49"/>
        <end position="69"/>
    </location>
</feature>
<accession>A0A2A4CT61</accession>
<proteinExistence type="predicted"/>
<protein>
    <submittedName>
        <fullName evidence="2">DUF1049 domain-containing protein</fullName>
    </submittedName>
</protein>
<dbReference type="Proteomes" id="UP000243507">
    <property type="component" value="Unassembled WGS sequence"/>
</dbReference>
<dbReference type="EMBL" id="NTJD01000002">
    <property type="protein sequence ID" value="PCD77452.1"/>
    <property type="molecule type" value="Genomic_DNA"/>
</dbReference>
<dbReference type="GO" id="GO:0005886">
    <property type="term" value="C:plasma membrane"/>
    <property type="evidence" value="ECO:0007669"/>
    <property type="project" value="InterPro"/>
</dbReference>
<dbReference type="OrthoDB" id="7689797at2"/>
<comment type="caution">
    <text evidence="2">The sequence shown here is derived from an EMBL/GenBank/DDBJ whole genome shotgun (WGS) entry which is preliminary data.</text>
</comment>
<keyword evidence="1" id="KW-0812">Transmembrane</keyword>
<sequence>MFRLLRLLFLGVIAVVLITIAMANRAWVTLSVLPEEIGQHLGLNWSLEVPLFAAIFAGVLLGLLIGFVWEWMREYKIRTTATKATRRAHYLEKEVDRLKTSKEGPKDEILALIEPPAK</sequence>
<name>A0A2A4CT61_9RHOB</name>
<keyword evidence="1" id="KW-1133">Transmembrane helix</keyword>
<gene>
    <name evidence="2" type="ORF">CLN94_02775</name>
</gene>
<dbReference type="AlphaFoldDB" id="A0A2A4CT61"/>
<evidence type="ECO:0000313" key="3">
    <source>
        <dbReference type="Proteomes" id="UP000243507"/>
    </source>
</evidence>
<reference evidence="2 3" key="1">
    <citation type="submission" date="2017-09" db="EMBL/GenBank/DDBJ databases">
        <title>A multilocus sequence analysis scheme for characterization of bacteria in the genus Thioclava.</title>
        <authorList>
            <person name="Liu Y."/>
            <person name="Shao Z."/>
        </authorList>
    </citation>
    <scope>NUCLEOTIDE SEQUENCE [LARGE SCALE GENOMIC DNA]</scope>
    <source>
        <strain evidence="2 3">CAU 1312</strain>
    </source>
</reference>
<dbReference type="RefSeq" id="WP_096430914.1">
    <property type="nucleotide sequence ID" value="NZ_NTJD01000002.1"/>
</dbReference>